<evidence type="ECO:0000313" key="2">
    <source>
        <dbReference type="Proteomes" id="UP000499080"/>
    </source>
</evidence>
<reference evidence="1 2" key="1">
    <citation type="journal article" date="2019" name="Sci. Rep.">
        <title>Orb-weaving spider Araneus ventricosus genome elucidates the spidroin gene catalogue.</title>
        <authorList>
            <person name="Kono N."/>
            <person name="Nakamura H."/>
            <person name="Ohtoshi R."/>
            <person name="Moran D.A.P."/>
            <person name="Shinohara A."/>
            <person name="Yoshida Y."/>
            <person name="Fujiwara M."/>
            <person name="Mori M."/>
            <person name="Tomita M."/>
            <person name="Arakawa K."/>
        </authorList>
    </citation>
    <scope>NUCLEOTIDE SEQUENCE [LARGE SCALE GENOMIC DNA]</scope>
</reference>
<evidence type="ECO:0000313" key="1">
    <source>
        <dbReference type="EMBL" id="GBM44392.1"/>
    </source>
</evidence>
<name>A0A4Y2FSB3_ARAVE</name>
<organism evidence="1 2">
    <name type="scientific">Araneus ventricosus</name>
    <name type="common">Orbweaver spider</name>
    <name type="synonym">Epeira ventricosa</name>
    <dbReference type="NCBI Taxonomy" id="182803"/>
    <lineage>
        <taxon>Eukaryota</taxon>
        <taxon>Metazoa</taxon>
        <taxon>Ecdysozoa</taxon>
        <taxon>Arthropoda</taxon>
        <taxon>Chelicerata</taxon>
        <taxon>Arachnida</taxon>
        <taxon>Araneae</taxon>
        <taxon>Araneomorphae</taxon>
        <taxon>Entelegynae</taxon>
        <taxon>Araneoidea</taxon>
        <taxon>Araneidae</taxon>
        <taxon>Araneus</taxon>
    </lineage>
</organism>
<proteinExistence type="predicted"/>
<sequence length="146" mass="16932">MPVRSHGFIYASEKIVRERFPKTKSCQRHYCLKTRKAGRSPGDKIRFKDRFADLFSENGAGTSGDQNTSVLRIARFRLFETAECFKHRVSRRFKIVRFPILFEHGRQNHASERFHLHFLAVNQPASVGLGKHPRRKSLKTIANTCC</sequence>
<comment type="caution">
    <text evidence="1">The sequence shown here is derived from an EMBL/GenBank/DDBJ whole genome shotgun (WGS) entry which is preliminary data.</text>
</comment>
<dbReference type="AlphaFoldDB" id="A0A4Y2FSB3"/>
<dbReference type="Proteomes" id="UP000499080">
    <property type="component" value="Unassembled WGS sequence"/>
</dbReference>
<accession>A0A4Y2FSB3</accession>
<gene>
    <name evidence="1" type="ORF">AVEN_184153_1</name>
</gene>
<dbReference type="EMBL" id="BGPR01097122">
    <property type="protein sequence ID" value="GBM44392.1"/>
    <property type="molecule type" value="Genomic_DNA"/>
</dbReference>
<keyword evidence="2" id="KW-1185">Reference proteome</keyword>
<protein>
    <submittedName>
        <fullName evidence="1">Uncharacterized protein</fullName>
    </submittedName>
</protein>